<dbReference type="OrthoDB" id="8586858at2"/>
<keyword evidence="2" id="KW-1003">Cell membrane</keyword>
<feature type="transmembrane region" description="Helical" evidence="6">
    <location>
        <begin position="171"/>
        <end position="190"/>
    </location>
</feature>
<dbReference type="CDD" id="cd06174">
    <property type="entry name" value="MFS"/>
    <property type="match status" value="1"/>
</dbReference>
<sequence>MTTPTRPAAAPATHWPAVLIAIFAGAAGAFCLGKVPAVLGLLRHELGLTLVQGGWIASAFNSLAIVLSLFMGLLLARWNALQAGVIGLLLLLLGGGLALPAHGLDMLLASRVIEGIGFLLVSVSMPSMIVSLANDQDKRLALSLWAVNLPLGAAIGMLLTPALAAVGGWRLAWLTGMALQLLALLLLLACKPAFRQRSTETAAPASGQTAPFTVLRQAAVWRYGLAFMLYTLMLWAVFVWLPTMLHGRPELTASRIALLSALAVVANIPGNLAGAWLLRRGMARDTLICSALGLMGLSGVLAFWPGLSADAAYLLCLLLSFCGGAVPPAALSSAHGLSRGPVQLAVLQGYFVQLANLGQLLGPLLLAAMVAGATDWSVARWLFLAGALIAALLFAMRPRSH</sequence>
<dbReference type="Pfam" id="PF07690">
    <property type="entry name" value="MFS_1"/>
    <property type="match status" value="1"/>
</dbReference>
<dbReference type="InterPro" id="IPR011701">
    <property type="entry name" value="MFS"/>
</dbReference>
<dbReference type="PROSITE" id="PS50850">
    <property type="entry name" value="MFS"/>
    <property type="match status" value="1"/>
</dbReference>
<keyword evidence="3 6" id="KW-0812">Transmembrane</keyword>
<feature type="transmembrane region" description="Helical" evidence="6">
    <location>
        <begin position="115"/>
        <end position="133"/>
    </location>
</feature>
<dbReference type="GO" id="GO:0022857">
    <property type="term" value="F:transmembrane transporter activity"/>
    <property type="evidence" value="ECO:0007669"/>
    <property type="project" value="InterPro"/>
</dbReference>
<dbReference type="GO" id="GO:0005886">
    <property type="term" value="C:plasma membrane"/>
    <property type="evidence" value="ECO:0007669"/>
    <property type="project" value="UniProtKB-SubCell"/>
</dbReference>
<feature type="transmembrane region" description="Helical" evidence="6">
    <location>
        <begin position="378"/>
        <end position="396"/>
    </location>
</feature>
<feature type="domain" description="Major facilitator superfamily (MFS) profile" evidence="7">
    <location>
        <begin position="17"/>
        <end position="401"/>
    </location>
</feature>
<evidence type="ECO:0000256" key="6">
    <source>
        <dbReference type="SAM" id="Phobius"/>
    </source>
</evidence>
<dbReference type="AlphaFoldDB" id="A0A318K8Z7"/>
<evidence type="ECO:0000256" key="5">
    <source>
        <dbReference type="ARBA" id="ARBA00023136"/>
    </source>
</evidence>
<protein>
    <submittedName>
        <fullName evidence="8">Cyanate permease</fullName>
    </submittedName>
</protein>
<evidence type="ECO:0000256" key="3">
    <source>
        <dbReference type="ARBA" id="ARBA00022692"/>
    </source>
</evidence>
<dbReference type="InterPro" id="IPR020846">
    <property type="entry name" value="MFS_dom"/>
</dbReference>
<evidence type="ECO:0000313" key="9">
    <source>
        <dbReference type="Proteomes" id="UP000248395"/>
    </source>
</evidence>
<feature type="transmembrane region" description="Helical" evidence="6">
    <location>
        <begin position="285"/>
        <end position="305"/>
    </location>
</feature>
<evidence type="ECO:0000256" key="2">
    <source>
        <dbReference type="ARBA" id="ARBA00022475"/>
    </source>
</evidence>
<evidence type="ECO:0000256" key="4">
    <source>
        <dbReference type="ARBA" id="ARBA00022989"/>
    </source>
</evidence>
<keyword evidence="4 6" id="KW-1133">Transmembrane helix</keyword>
<feature type="transmembrane region" description="Helical" evidence="6">
    <location>
        <begin position="83"/>
        <end position="103"/>
    </location>
</feature>
<feature type="transmembrane region" description="Helical" evidence="6">
    <location>
        <begin position="311"/>
        <end position="331"/>
    </location>
</feature>
<dbReference type="EMBL" id="QJKC01000001">
    <property type="protein sequence ID" value="PXX51148.1"/>
    <property type="molecule type" value="Genomic_DNA"/>
</dbReference>
<organism evidence="8 9">
    <name type="scientific">Aquitalea magnusonii</name>
    <dbReference type="NCBI Taxonomy" id="332411"/>
    <lineage>
        <taxon>Bacteria</taxon>
        <taxon>Pseudomonadati</taxon>
        <taxon>Pseudomonadota</taxon>
        <taxon>Betaproteobacteria</taxon>
        <taxon>Neisseriales</taxon>
        <taxon>Chromobacteriaceae</taxon>
        <taxon>Aquitalea</taxon>
    </lineage>
</organism>
<evidence type="ECO:0000313" key="8">
    <source>
        <dbReference type="EMBL" id="PXX51148.1"/>
    </source>
</evidence>
<feature type="transmembrane region" description="Helical" evidence="6">
    <location>
        <begin position="12"/>
        <end position="35"/>
    </location>
</feature>
<feature type="transmembrane region" description="Helical" evidence="6">
    <location>
        <begin position="220"/>
        <end position="241"/>
    </location>
</feature>
<gene>
    <name evidence="8" type="ORF">DFR38_101209</name>
</gene>
<feature type="transmembrane region" description="Helical" evidence="6">
    <location>
        <begin position="351"/>
        <end position="372"/>
    </location>
</feature>
<dbReference type="InterPro" id="IPR050189">
    <property type="entry name" value="MFS_Efflux_Transporters"/>
</dbReference>
<dbReference type="SUPFAM" id="SSF103473">
    <property type="entry name" value="MFS general substrate transporter"/>
    <property type="match status" value="1"/>
</dbReference>
<feature type="transmembrane region" description="Helical" evidence="6">
    <location>
        <begin position="55"/>
        <end position="76"/>
    </location>
</feature>
<feature type="transmembrane region" description="Helical" evidence="6">
    <location>
        <begin position="256"/>
        <end position="278"/>
    </location>
</feature>
<comment type="caution">
    <text evidence="8">The sequence shown here is derived from an EMBL/GenBank/DDBJ whole genome shotgun (WGS) entry which is preliminary data.</text>
</comment>
<comment type="subcellular location">
    <subcellularLocation>
        <location evidence="1">Cell membrane</location>
        <topology evidence="1">Multi-pass membrane protein</topology>
    </subcellularLocation>
</comment>
<evidence type="ECO:0000256" key="1">
    <source>
        <dbReference type="ARBA" id="ARBA00004651"/>
    </source>
</evidence>
<name>A0A318K8Z7_9NEIS</name>
<dbReference type="RefSeq" id="WP_059287375.1">
    <property type="nucleotide sequence ID" value="NZ_LNQU01000205.1"/>
</dbReference>
<reference evidence="8 9" key="1">
    <citation type="submission" date="2018-05" db="EMBL/GenBank/DDBJ databases">
        <title>Genomic Encyclopedia of Type Strains, Phase IV (KMG-IV): sequencing the most valuable type-strain genomes for metagenomic binning, comparative biology and taxonomic classification.</title>
        <authorList>
            <person name="Goeker M."/>
        </authorList>
    </citation>
    <scope>NUCLEOTIDE SEQUENCE [LARGE SCALE GENOMIC DNA]</scope>
    <source>
        <strain evidence="8 9">DSM 25134</strain>
    </source>
</reference>
<dbReference type="PANTHER" id="PTHR43124:SF3">
    <property type="entry name" value="CHLORAMPHENICOL EFFLUX PUMP RV0191"/>
    <property type="match status" value="1"/>
</dbReference>
<keyword evidence="5 6" id="KW-0472">Membrane</keyword>
<dbReference type="Gene3D" id="1.20.1250.20">
    <property type="entry name" value="MFS general substrate transporter like domains"/>
    <property type="match status" value="1"/>
</dbReference>
<accession>A0A318K8Z7</accession>
<proteinExistence type="predicted"/>
<dbReference type="InterPro" id="IPR036259">
    <property type="entry name" value="MFS_trans_sf"/>
</dbReference>
<keyword evidence="9" id="KW-1185">Reference proteome</keyword>
<feature type="transmembrane region" description="Helical" evidence="6">
    <location>
        <begin position="140"/>
        <end position="159"/>
    </location>
</feature>
<evidence type="ECO:0000259" key="7">
    <source>
        <dbReference type="PROSITE" id="PS50850"/>
    </source>
</evidence>
<dbReference type="Proteomes" id="UP000248395">
    <property type="component" value="Unassembled WGS sequence"/>
</dbReference>
<dbReference type="PANTHER" id="PTHR43124">
    <property type="entry name" value="PURINE EFFLUX PUMP PBUE"/>
    <property type="match status" value="1"/>
</dbReference>